<dbReference type="InterPro" id="IPR004919">
    <property type="entry name" value="GmrSD_N"/>
</dbReference>
<evidence type="ECO:0000313" key="3">
    <source>
        <dbReference type="EMBL" id="EMB32483.1"/>
    </source>
</evidence>
<feature type="domain" description="GmrSD restriction endonucleases N-terminal" evidence="1">
    <location>
        <begin position="12"/>
        <end position="234"/>
    </location>
</feature>
<dbReference type="PANTHER" id="PTHR35149:SF2">
    <property type="entry name" value="DUF262 DOMAIN-CONTAINING PROTEIN"/>
    <property type="match status" value="1"/>
</dbReference>
<dbReference type="HOGENOM" id="CLU_011736_6_0_12"/>
<reference evidence="3" key="1">
    <citation type="submission" date="2012-01" db="EMBL/GenBank/DDBJ databases">
        <title>The Genome Sequence of Treponema denticola H-22.</title>
        <authorList>
            <consortium name="The Broad Institute Genome Sequencing Platform"/>
            <person name="Earl A."/>
            <person name="Ward D."/>
            <person name="Feldgarden M."/>
            <person name="Gevers D."/>
            <person name="Blanton J.M."/>
            <person name="Fenno C.J."/>
            <person name="Baranova O.V."/>
            <person name="Mathney J."/>
            <person name="Dewhirst F.E."/>
            <person name="Izard J."/>
            <person name="Young S.K."/>
            <person name="Zeng Q."/>
            <person name="Gargeya S."/>
            <person name="Fitzgerald M."/>
            <person name="Haas B."/>
            <person name="Abouelleil A."/>
            <person name="Alvarado L."/>
            <person name="Arachchi H.M."/>
            <person name="Berlin A."/>
            <person name="Chapman S.B."/>
            <person name="Gearin G."/>
            <person name="Goldberg J."/>
            <person name="Griggs A."/>
            <person name="Gujja S."/>
            <person name="Hansen M."/>
            <person name="Heiman D."/>
            <person name="Howarth C."/>
            <person name="Larimer J."/>
            <person name="Lui A."/>
            <person name="MacDonald P.J.P."/>
            <person name="McCowen C."/>
            <person name="Montmayeur A."/>
            <person name="Murphy C."/>
            <person name="Neiman D."/>
            <person name="Pearson M."/>
            <person name="Priest M."/>
            <person name="Roberts A."/>
            <person name="Saif S."/>
            <person name="Shea T."/>
            <person name="Sisk P."/>
            <person name="Stolte C."/>
            <person name="Sykes S."/>
            <person name="Wortman J."/>
            <person name="Nusbaum C."/>
            <person name="Birren B."/>
        </authorList>
    </citation>
    <scope>NUCLEOTIDE SEQUENCE [LARGE SCALE GENOMIC DNA]</scope>
    <source>
        <strain evidence="3">H-22</strain>
    </source>
</reference>
<dbReference type="RefSeq" id="WP_002684880.1">
    <property type="nucleotide sequence ID" value="NZ_CM001795.1"/>
</dbReference>
<accession>A0A0E2E350</accession>
<dbReference type="Pfam" id="PF03235">
    <property type="entry name" value="GmrSD_N"/>
    <property type="match status" value="1"/>
</dbReference>
<dbReference type="EMBL" id="AGDV01000014">
    <property type="protein sequence ID" value="EMB32483.1"/>
    <property type="molecule type" value="Genomic_DNA"/>
</dbReference>
<name>A0A0E2E350_TREDN</name>
<dbReference type="Proteomes" id="UP000011705">
    <property type="component" value="Chromosome"/>
</dbReference>
<protein>
    <recommendedName>
        <fullName evidence="4">DUF262 domain-containing protein</fullName>
    </recommendedName>
</protein>
<evidence type="ECO:0000259" key="2">
    <source>
        <dbReference type="Pfam" id="PF07510"/>
    </source>
</evidence>
<dbReference type="Pfam" id="PF07510">
    <property type="entry name" value="GmrSD_C"/>
    <property type="match status" value="1"/>
</dbReference>
<sequence length="566" mass="66367">MGIKIKGSESAIKDIFCEKFDFHIPPYQRPYAWTEEEALTLFDDLYDFLQAKGEDNSYFLGSIVLEKENEELPFCQVIDGQQRLTTLTILLAVLISKFNNQEAKNAFEKYIRQPADISQGLKSKPRLELRAKDRDFFNQYIQDMNFRDLFNKQVANLKNEAQKNIYLNSLALNDKIDELLKTDNDKIEFGRFLITNCYLVVVTTSSRESAFRVFSVMNNRGLSLLATDIIKSDIIGMINDVNEDLVEKYTNKWEDIETLLGRDSFNDLFSHIRTLKSKIKAKKGLIGEFKEYVLPNLNHQTSIEFIETVLEPYAHSYNLIRNCCYNSENKDNEINGILKWLNSFNHSDWIPSSMYFISVNENNPELILTFLEKMERLCSYMYADSFDVNDRIARFAKIVKELEVAHNAIPNSLELNDEEKETFIKVLDGQIYCLTNYKRNYFILRLDSFIATNGINYQKQKLSIEHVLPQTVNQNSEWARVWPNENERNLWVHRIGNLLPLTQAVNSECQNYDYLVKKQKYYTSKKGTSSYALTSRMILKETWTPEDVEKNQIDLMEIYKKHWELM</sequence>
<comment type="caution">
    <text evidence="3">The sequence shown here is derived from an EMBL/GenBank/DDBJ whole genome shotgun (WGS) entry which is preliminary data.</text>
</comment>
<evidence type="ECO:0000259" key="1">
    <source>
        <dbReference type="Pfam" id="PF03235"/>
    </source>
</evidence>
<evidence type="ECO:0008006" key="4">
    <source>
        <dbReference type="Google" id="ProtNLM"/>
    </source>
</evidence>
<organism evidence="3">
    <name type="scientific">Treponema denticola H-22</name>
    <dbReference type="NCBI Taxonomy" id="999432"/>
    <lineage>
        <taxon>Bacteria</taxon>
        <taxon>Pseudomonadati</taxon>
        <taxon>Spirochaetota</taxon>
        <taxon>Spirochaetia</taxon>
        <taxon>Spirochaetales</taxon>
        <taxon>Treponemataceae</taxon>
        <taxon>Treponema</taxon>
    </lineage>
</organism>
<dbReference type="AlphaFoldDB" id="A0A0E2E350"/>
<dbReference type="InterPro" id="IPR011089">
    <property type="entry name" value="GmrSD_C"/>
</dbReference>
<dbReference type="PATRIC" id="fig|999432.5.peg.1772"/>
<gene>
    <name evidence="3" type="ORF">HMPREF9726_01707</name>
</gene>
<feature type="domain" description="GmrSD restriction endonucleases C-terminal" evidence="2">
    <location>
        <begin position="435"/>
        <end position="557"/>
    </location>
</feature>
<dbReference type="PANTHER" id="PTHR35149">
    <property type="entry name" value="SLL5132 PROTEIN"/>
    <property type="match status" value="1"/>
</dbReference>
<proteinExistence type="predicted"/>